<organism evidence="1">
    <name type="scientific">marine sediment metagenome</name>
    <dbReference type="NCBI Taxonomy" id="412755"/>
    <lineage>
        <taxon>unclassified sequences</taxon>
        <taxon>metagenomes</taxon>
        <taxon>ecological metagenomes</taxon>
    </lineage>
</organism>
<evidence type="ECO:0000313" key="1">
    <source>
        <dbReference type="EMBL" id="KKN00541.1"/>
    </source>
</evidence>
<dbReference type="EMBL" id="LAZR01005364">
    <property type="protein sequence ID" value="KKN00541.1"/>
    <property type="molecule type" value="Genomic_DNA"/>
</dbReference>
<gene>
    <name evidence="1" type="ORF">LCGC14_1136740</name>
</gene>
<reference evidence="1" key="1">
    <citation type="journal article" date="2015" name="Nature">
        <title>Complex archaea that bridge the gap between prokaryotes and eukaryotes.</title>
        <authorList>
            <person name="Spang A."/>
            <person name="Saw J.H."/>
            <person name="Jorgensen S.L."/>
            <person name="Zaremba-Niedzwiedzka K."/>
            <person name="Martijn J."/>
            <person name="Lind A.E."/>
            <person name="van Eijk R."/>
            <person name="Schleper C."/>
            <person name="Guy L."/>
            <person name="Ettema T.J."/>
        </authorList>
    </citation>
    <scope>NUCLEOTIDE SEQUENCE</scope>
</reference>
<comment type="caution">
    <text evidence="1">The sequence shown here is derived from an EMBL/GenBank/DDBJ whole genome shotgun (WGS) entry which is preliminary data.</text>
</comment>
<name>A0A0F9PHM9_9ZZZZ</name>
<proteinExistence type="predicted"/>
<dbReference type="AlphaFoldDB" id="A0A0F9PHM9"/>
<sequence length="98" mass="10915">MNRFVLQRLEDETGVSGEGFIAEGVQFSNGTVVLVWLTKIRSIAAIYENIEIMNQIHGHNGKTLIHWLDKEIVSENTTASAMDYEVTQSPPGTVIRPT</sequence>
<accession>A0A0F9PHM9</accession>
<protein>
    <submittedName>
        <fullName evidence="1">Uncharacterized protein</fullName>
    </submittedName>
</protein>